<comment type="caution">
    <text evidence="5">The sequence shown here is derived from an EMBL/GenBank/DDBJ whole genome shotgun (WGS) entry which is preliminary data.</text>
</comment>
<evidence type="ECO:0000256" key="1">
    <source>
        <dbReference type="ARBA" id="ARBA00007924"/>
    </source>
</evidence>
<dbReference type="InterPro" id="IPR051734">
    <property type="entry name" value="VapB_TA_antitoxins"/>
</dbReference>
<dbReference type="SUPFAM" id="SSF89447">
    <property type="entry name" value="AbrB/MazE/MraZ-like"/>
    <property type="match status" value="1"/>
</dbReference>
<dbReference type="PROSITE" id="PS51740">
    <property type="entry name" value="SPOVT_ABRB"/>
    <property type="match status" value="1"/>
</dbReference>
<dbReference type="InterPro" id="IPR037914">
    <property type="entry name" value="SpoVT-AbrB_sf"/>
</dbReference>
<dbReference type="PANTHER" id="PTHR37550">
    <property type="entry name" value="ANTITOXIN VAPB1"/>
    <property type="match status" value="1"/>
</dbReference>
<dbReference type="Gene3D" id="2.10.260.10">
    <property type="match status" value="1"/>
</dbReference>
<evidence type="ECO:0000259" key="4">
    <source>
        <dbReference type="PROSITE" id="PS51740"/>
    </source>
</evidence>
<proteinExistence type="inferred from homology"/>
<organism evidence="5 6">
    <name type="scientific">Plastoroseomonas hellenica</name>
    <dbReference type="NCBI Taxonomy" id="2687306"/>
    <lineage>
        <taxon>Bacteria</taxon>
        <taxon>Pseudomonadati</taxon>
        <taxon>Pseudomonadota</taxon>
        <taxon>Alphaproteobacteria</taxon>
        <taxon>Acetobacterales</taxon>
        <taxon>Acetobacteraceae</taxon>
        <taxon>Plastoroseomonas</taxon>
    </lineage>
</organism>
<sequence length="88" mass="10147">MTAPIHQSRHVRLFRNNRNQAVRIPVEFELPGDEAIITRDGDRLIIEPLRKKMTLTDLLAAWQKQPPLGPDDDFPDIDDPPLEPEELL</sequence>
<evidence type="ECO:0000256" key="2">
    <source>
        <dbReference type="PROSITE-ProRule" id="PRU01076"/>
    </source>
</evidence>
<dbReference type="SMART" id="SM00966">
    <property type="entry name" value="SpoVT_AbrB"/>
    <property type="match status" value="1"/>
</dbReference>
<keyword evidence="2 5" id="KW-0238">DNA-binding</keyword>
<comment type="similarity">
    <text evidence="1">Belongs to the VapB family.</text>
</comment>
<evidence type="ECO:0000313" key="6">
    <source>
        <dbReference type="Proteomes" id="UP001196870"/>
    </source>
</evidence>
<reference evidence="6" key="1">
    <citation type="journal article" date="2021" name="Syst. Appl. Microbiol.">
        <title>Roseomonas hellenica sp. nov., isolated from roots of wild-growing Alkanna tinctoria.</title>
        <authorList>
            <person name="Rat A."/>
            <person name="Naranjo H.D."/>
            <person name="Lebbe L."/>
            <person name="Cnockaert M."/>
            <person name="Krigas N."/>
            <person name="Grigoriadou K."/>
            <person name="Maloupa E."/>
            <person name="Willems A."/>
        </authorList>
    </citation>
    <scope>NUCLEOTIDE SEQUENCE [LARGE SCALE GENOMIC DNA]</scope>
    <source>
        <strain evidence="6">LMG 31523</strain>
    </source>
</reference>
<dbReference type="Proteomes" id="UP001196870">
    <property type="component" value="Unassembled WGS sequence"/>
</dbReference>
<dbReference type="GO" id="GO:0003677">
    <property type="term" value="F:DNA binding"/>
    <property type="evidence" value="ECO:0007669"/>
    <property type="project" value="UniProtKB-KW"/>
</dbReference>
<dbReference type="InterPro" id="IPR007159">
    <property type="entry name" value="SpoVT-AbrB_dom"/>
</dbReference>
<feature type="compositionally biased region" description="Acidic residues" evidence="3">
    <location>
        <begin position="70"/>
        <end position="88"/>
    </location>
</feature>
<accession>A0ABS5EWP1</accession>
<evidence type="ECO:0000313" key="5">
    <source>
        <dbReference type="EMBL" id="MBR0664705.1"/>
    </source>
</evidence>
<gene>
    <name evidence="5" type="ORF">GXW71_10110</name>
</gene>
<evidence type="ECO:0000256" key="3">
    <source>
        <dbReference type="SAM" id="MobiDB-lite"/>
    </source>
</evidence>
<dbReference type="Pfam" id="PF04014">
    <property type="entry name" value="MazE_antitoxin"/>
    <property type="match status" value="1"/>
</dbReference>
<dbReference type="PANTHER" id="PTHR37550:SF1">
    <property type="entry name" value="SSL1300 PROTEIN"/>
    <property type="match status" value="1"/>
</dbReference>
<name>A0ABS5EWP1_9PROT</name>
<dbReference type="RefSeq" id="WP_211852371.1">
    <property type="nucleotide sequence ID" value="NZ_JAAGBB010000010.1"/>
</dbReference>
<feature type="domain" description="SpoVT-AbrB" evidence="4">
    <location>
        <begin position="11"/>
        <end position="51"/>
    </location>
</feature>
<keyword evidence="6" id="KW-1185">Reference proteome</keyword>
<protein>
    <submittedName>
        <fullName evidence="5">AbrB/MazE/SpoVT family DNA-binding domain-containing protein</fullName>
    </submittedName>
</protein>
<dbReference type="EMBL" id="JAAGBB010000010">
    <property type="protein sequence ID" value="MBR0664705.1"/>
    <property type="molecule type" value="Genomic_DNA"/>
</dbReference>
<feature type="region of interest" description="Disordered" evidence="3">
    <location>
        <begin position="64"/>
        <end position="88"/>
    </location>
</feature>